<dbReference type="AlphaFoldDB" id="R7V8Z1"/>
<proteinExistence type="predicted"/>
<dbReference type="STRING" id="283909.R7V8Z1"/>
<gene>
    <name evidence="2" type="ORF">CAPTEDRAFT_104360</name>
</gene>
<dbReference type="OMA" id="NCEILKH"/>
<feature type="non-terminal residue" evidence="2">
    <location>
        <position position="1"/>
    </location>
</feature>
<dbReference type="EnsemblMetazoa" id="CapteT104360">
    <property type="protein sequence ID" value="CapteP104360"/>
    <property type="gene ID" value="CapteG104360"/>
</dbReference>
<organism evidence="2">
    <name type="scientific">Capitella teleta</name>
    <name type="common">Polychaete worm</name>
    <dbReference type="NCBI Taxonomy" id="283909"/>
    <lineage>
        <taxon>Eukaryota</taxon>
        <taxon>Metazoa</taxon>
        <taxon>Spiralia</taxon>
        <taxon>Lophotrochozoa</taxon>
        <taxon>Annelida</taxon>
        <taxon>Polychaeta</taxon>
        <taxon>Sedentaria</taxon>
        <taxon>Scolecida</taxon>
        <taxon>Capitellidae</taxon>
        <taxon>Capitella</taxon>
    </lineage>
</organism>
<protein>
    <submittedName>
        <fullName evidence="2 3">Uncharacterized protein</fullName>
    </submittedName>
</protein>
<dbReference type="HOGENOM" id="CLU_118269_3_0_1"/>
<keyword evidence="1" id="KW-0812">Transmembrane</keyword>
<dbReference type="EMBL" id="AMQN01004586">
    <property type="status" value="NOT_ANNOTATED_CDS"/>
    <property type="molecule type" value="Genomic_DNA"/>
</dbReference>
<sequence length="101" mass="11203">SSSSGYDGLKSEIIKTGTRELCILLMHVINICLTSGIVPFEFKLAIITPVYKRDASIPSSYRPITLTSCLCKTLEWMVNGRLVFYLERDDLLAPSQSGTQS</sequence>
<accession>R7V8Z1</accession>
<evidence type="ECO:0000313" key="3">
    <source>
        <dbReference type="EnsemblMetazoa" id="CapteP104360"/>
    </source>
</evidence>
<reference evidence="4" key="1">
    <citation type="submission" date="2012-12" db="EMBL/GenBank/DDBJ databases">
        <authorList>
            <person name="Hellsten U."/>
            <person name="Grimwood J."/>
            <person name="Chapman J.A."/>
            <person name="Shapiro H."/>
            <person name="Aerts A."/>
            <person name="Otillar R.P."/>
            <person name="Terry A.Y."/>
            <person name="Boore J.L."/>
            <person name="Simakov O."/>
            <person name="Marletaz F."/>
            <person name="Cho S.-J."/>
            <person name="Edsinger-Gonzales E."/>
            <person name="Havlak P."/>
            <person name="Kuo D.-H."/>
            <person name="Larsson T."/>
            <person name="Lv J."/>
            <person name="Arendt D."/>
            <person name="Savage R."/>
            <person name="Osoegawa K."/>
            <person name="de Jong P."/>
            <person name="Lindberg D.R."/>
            <person name="Seaver E.C."/>
            <person name="Weisblat D.A."/>
            <person name="Putnam N.H."/>
            <person name="Grigoriev I.V."/>
            <person name="Rokhsar D.S."/>
        </authorList>
    </citation>
    <scope>NUCLEOTIDE SEQUENCE</scope>
    <source>
        <strain evidence="4">I ESC-2004</strain>
    </source>
</reference>
<evidence type="ECO:0000313" key="2">
    <source>
        <dbReference type="EMBL" id="ELU15313.1"/>
    </source>
</evidence>
<dbReference type="PANTHER" id="PTHR19446">
    <property type="entry name" value="REVERSE TRANSCRIPTASES"/>
    <property type="match status" value="1"/>
</dbReference>
<evidence type="ECO:0000256" key="1">
    <source>
        <dbReference type="SAM" id="Phobius"/>
    </source>
</evidence>
<dbReference type="Proteomes" id="UP000014760">
    <property type="component" value="Unassembled WGS sequence"/>
</dbReference>
<evidence type="ECO:0000313" key="4">
    <source>
        <dbReference type="Proteomes" id="UP000014760"/>
    </source>
</evidence>
<dbReference type="OrthoDB" id="6243574at2759"/>
<reference evidence="2 4" key="2">
    <citation type="journal article" date="2013" name="Nature">
        <title>Insights into bilaterian evolution from three spiralian genomes.</title>
        <authorList>
            <person name="Simakov O."/>
            <person name="Marletaz F."/>
            <person name="Cho S.J."/>
            <person name="Edsinger-Gonzales E."/>
            <person name="Havlak P."/>
            <person name="Hellsten U."/>
            <person name="Kuo D.H."/>
            <person name="Larsson T."/>
            <person name="Lv J."/>
            <person name="Arendt D."/>
            <person name="Savage R."/>
            <person name="Osoegawa K."/>
            <person name="de Jong P."/>
            <person name="Grimwood J."/>
            <person name="Chapman J.A."/>
            <person name="Shapiro H."/>
            <person name="Aerts A."/>
            <person name="Otillar R.P."/>
            <person name="Terry A.Y."/>
            <person name="Boore J.L."/>
            <person name="Grigoriev I.V."/>
            <person name="Lindberg D.R."/>
            <person name="Seaver E.C."/>
            <person name="Weisblat D.A."/>
            <person name="Putnam N.H."/>
            <person name="Rokhsar D.S."/>
        </authorList>
    </citation>
    <scope>NUCLEOTIDE SEQUENCE</scope>
    <source>
        <strain evidence="2 4">I ESC-2004</strain>
    </source>
</reference>
<keyword evidence="1" id="KW-1133">Transmembrane helix</keyword>
<keyword evidence="1" id="KW-0472">Membrane</keyword>
<dbReference type="EMBL" id="KB293867">
    <property type="protein sequence ID" value="ELU15313.1"/>
    <property type="molecule type" value="Genomic_DNA"/>
</dbReference>
<keyword evidence="4" id="KW-1185">Reference proteome</keyword>
<name>R7V8Z1_CAPTE</name>
<reference evidence="3" key="3">
    <citation type="submission" date="2015-06" db="UniProtKB">
        <authorList>
            <consortium name="EnsemblMetazoa"/>
        </authorList>
    </citation>
    <scope>IDENTIFICATION</scope>
</reference>
<feature type="transmembrane region" description="Helical" evidence="1">
    <location>
        <begin position="21"/>
        <end position="40"/>
    </location>
</feature>